<dbReference type="PANTHER" id="PTHR23501">
    <property type="entry name" value="MAJOR FACILITATOR SUPERFAMILY"/>
    <property type="match status" value="1"/>
</dbReference>
<dbReference type="EMBL" id="JANTEZ010000002">
    <property type="protein sequence ID" value="MCS5714168.1"/>
    <property type="molecule type" value="Genomic_DNA"/>
</dbReference>
<feature type="transmembrane region" description="Helical" evidence="6">
    <location>
        <begin position="398"/>
        <end position="421"/>
    </location>
</feature>
<feature type="transmembrane region" description="Helical" evidence="6">
    <location>
        <begin position="110"/>
        <end position="129"/>
    </location>
</feature>
<feature type="transmembrane region" description="Helical" evidence="6">
    <location>
        <begin position="204"/>
        <end position="227"/>
    </location>
</feature>
<comment type="caution">
    <text evidence="8">The sequence shown here is derived from an EMBL/GenBank/DDBJ whole genome shotgun (WGS) entry which is preliminary data.</text>
</comment>
<reference evidence="8" key="1">
    <citation type="submission" date="2022-08" db="EMBL/GenBank/DDBJ databases">
        <authorList>
            <person name="Deng Y."/>
            <person name="Han X.-F."/>
            <person name="Zhang Y.-Q."/>
        </authorList>
    </citation>
    <scope>NUCLEOTIDE SEQUENCE</scope>
    <source>
        <strain evidence="8">CPCC 205716</strain>
    </source>
</reference>
<dbReference type="Gene3D" id="1.20.1720.10">
    <property type="entry name" value="Multidrug resistance protein D"/>
    <property type="match status" value="1"/>
</dbReference>
<evidence type="ECO:0000256" key="3">
    <source>
        <dbReference type="ARBA" id="ARBA00022692"/>
    </source>
</evidence>
<keyword evidence="9" id="KW-1185">Reference proteome</keyword>
<feature type="domain" description="Major facilitator superfamily (MFS) profile" evidence="7">
    <location>
        <begin position="15"/>
        <end position="453"/>
    </location>
</feature>
<dbReference type="InterPro" id="IPR011701">
    <property type="entry name" value="MFS"/>
</dbReference>
<keyword evidence="4 6" id="KW-1133">Transmembrane helix</keyword>
<keyword evidence="3 6" id="KW-0812">Transmembrane</keyword>
<dbReference type="PANTHER" id="PTHR23501:SF191">
    <property type="entry name" value="VACUOLAR BASIC AMINO ACID TRANSPORTER 4"/>
    <property type="match status" value="1"/>
</dbReference>
<feature type="transmembrane region" description="Helical" evidence="6">
    <location>
        <begin position="20"/>
        <end position="45"/>
    </location>
</feature>
<feature type="transmembrane region" description="Helical" evidence="6">
    <location>
        <begin position="233"/>
        <end position="250"/>
    </location>
</feature>
<dbReference type="Gene3D" id="1.20.1250.20">
    <property type="entry name" value="MFS general substrate transporter like domains"/>
    <property type="match status" value="1"/>
</dbReference>
<dbReference type="InterPro" id="IPR020846">
    <property type="entry name" value="MFS_dom"/>
</dbReference>
<keyword evidence="5 6" id="KW-0472">Membrane</keyword>
<organism evidence="8 9">
    <name type="scientific">Herbiconiux gentiana</name>
    <dbReference type="NCBI Taxonomy" id="2970912"/>
    <lineage>
        <taxon>Bacteria</taxon>
        <taxon>Bacillati</taxon>
        <taxon>Actinomycetota</taxon>
        <taxon>Actinomycetes</taxon>
        <taxon>Micrococcales</taxon>
        <taxon>Microbacteriaceae</taxon>
        <taxon>Herbiconiux</taxon>
    </lineage>
</organism>
<feature type="transmembrane region" description="Helical" evidence="6">
    <location>
        <begin position="141"/>
        <end position="165"/>
    </location>
</feature>
<evidence type="ECO:0000256" key="1">
    <source>
        <dbReference type="ARBA" id="ARBA00004429"/>
    </source>
</evidence>
<evidence type="ECO:0000256" key="2">
    <source>
        <dbReference type="ARBA" id="ARBA00022448"/>
    </source>
</evidence>
<protein>
    <submittedName>
        <fullName evidence="8">MFS transporter</fullName>
    </submittedName>
</protein>
<comment type="subcellular location">
    <subcellularLocation>
        <location evidence="1">Cell inner membrane</location>
        <topology evidence="1">Multi-pass membrane protein</topology>
    </subcellularLocation>
</comment>
<keyword evidence="2" id="KW-0813">Transport</keyword>
<evidence type="ECO:0000256" key="5">
    <source>
        <dbReference type="ARBA" id="ARBA00023136"/>
    </source>
</evidence>
<feature type="transmembrane region" description="Helical" evidence="6">
    <location>
        <begin position="358"/>
        <end position="377"/>
    </location>
</feature>
<dbReference type="InterPro" id="IPR036259">
    <property type="entry name" value="MFS_trans_sf"/>
</dbReference>
<feature type="transmembrane region" description="Helical" evidence="6">
    <location>
        <begin position="171"/>
        <end position="192"/>
    </location>
</feature>
<feature type="transmembrane region" description="Helical" evidence="6">
    <location>
        <begin position="271"/>
        <end position="296"/>
    </location>
</feature>
<evidence type="ECO:0000256" key="4">
    <source>
        <dbReference type="ARBA" id="ARBA00022989"/>
    </source>
</evidence>
<dbReference type="SUPFAM" id="SSF103473">
    <property type="entry name" value="MFS general substrate transporter"/>
    <property type="match status" value="1"/>
</dbReference>
<feature type="transmembrane region" description="Helical" evidence="6">
    <location>
        <begin position="80"/>
        <end position="104"/>
    </location>
</feature>
<evidence type="ECO:0000313" key="9">
    <source>
        <dbReference type="Proteomes" id="UP001165580"/>
    </source>
</evidence>
<proteinExistence type="predicted"/>
<feature type="transmembrane region" description="Helical" evidence="6">
    <location>
        <begin position="51"/>
        <end position="68"/>
    </location>
</feature>
<feature type="transmembrane region" description="Helical" evidence="6">
    <location>
        <begin position="302"/>
        <end position="323"/>
    </location>
</feature>
<accession>A0ABT2GD98</accession>
<gene>
    <name evidence="8" type="ORF">NVV95_06335</name>
</gene>
<dbReference type="PROSITE" id="PS50850">
    <property type="entry name" value="MFS"/>
    <property type="match status" value="1"/>
</dbReference>
<dbReference type="RefSeq" id="WP_259485696.1">
    <property type="nucleotide sequence ID" value="NZ_JANTEZ010000002.1"/>
</dbReference>
<feature type="transmembrane region" description="Helical" evidence="6">
    <location>
        <begin position="427"/>
        <end position="447"/>
    </location>
</feature>
<sequence>MTNENSPRARFPRSLVVPMIVGAVLNPVNTSIIAVALVPIGIAFGAPADETAWLISALFIATAIGQPLTGRLADSLGPRYLFLAGAALTTVAGVAGAVAPNIWVLVVARVILGFGTSAAYPASIAILGLESRRSGRPTPSSVLTLLAIAGQTVAVIGPTLGGALIEIGGWQATLAINVPLGVLSFVLGALWLPKIRHLETGERARTSIDMAGILLFATTLVSVLIFIKGPSIALIWLPAIAAIAAVCFVLRELRAPDPFIDIRVIATSGPLLVIYLQMFLSAIVTYSFIFGFTQWLEGGRGLTPAVTGLVLLPSFASGLLIAAITGRNKRFTGKLVASGIAQLVGLTLMLFITDNAELWYLVLISIVMGVPQGLINVGTQSAVYLMADQKKLGSAAGLLRAFMYLGAIASSALGGIAFAGGHSSEQLHLLSVFMLGAAILFAALLLCRRARHS</sequence>
<evidence type="ECO:0000256" key="6">
    <source>
        <dbReference type="SAM" id="Phobius"/>
    </source>
</evidence>
<dbReference type="Proteomes" id="UP001165580">
    <property type="component" value="Unassembled WGS sequence"/>
</dbReference>
<evidence type="ECO:0000313" key="8">
    <source>
        <dbReference type="EMBL" id="MCS5714168.1"/>
    </source>
</evidence>
<evidence type="ECO:0000259" key="7">
    <source>
        <dbReference type="PROSITE" id="PS50850"/>
    </source>
</evidence>
<feature type="transmembrane region" description="Helical" evidence="6">
    <location>
        <begin position="335"/>
        <end position="352"/>
    </location>
</feature>
<dbReference type="Pfam" id="PF07690">
    <property type="entry name" value="MFS_1"/>
    <property type="match status" value="1"/>
</dbReference>
<name>A0ABT2GD98_9MICO</name>